<accession>A0AAW9MVX6</accession>
<dbReference type="SFLD" id="SFLDG01061">
    <property type="entry name" value="methylthiotransferase"/>
    <property type="match status" value="1"/>
</dbReference>
<dbReference type="InterPro" id="IPR005839">
    <property type="entry name" value="Methylthiotransferase"/>
</dbReference>
<dbReference type="EMBL" id="JAYKOT010000003">
    <property type="protein sequence ID" value="MEB3429918.1"/>
    <property type="molecule type" value="Genomic_DNA"/>
</dbReference>
<protein>
    <recommendedName>
        <fullName evidence="15">Threonylcarbamoyladenosine tRNA methylthiotransferase MtaB</fullName>
        <ecNumber evidence="3">2.8.4.5</ecNumber>
    </recommendedName>
    <alternativeName>
        <fullName evidence="12">tRNA-t(6)A37 methylthiotransferase</fullName>
    </alternativeName>
</protein>
<keyword evidence="20" id="KW-1185">Reference proteome</keyword>
<dbReference type="InterPro" id="IPR020612">
    <property type="entry name" value="Methylthiotransferase_CS"/>
</dbReference>
<dbReference type="Gene3D" id="3.40.50.12160">
    <property type="entry name" value="Methylthiotransferase, N-terminal domain"/>
    <property type="match status" value="1"/>
</dbReference>
<evidence type="ECO:0000256" key="1">
    <source>
        <dbReference type="ARBA" id="ARBA00001966"/>
    </source>
</evidence>
<proteinExistence type="inferred from homology"/>
<evidence type="ECO:0000256" key="2">
    <source>
        <dbReference type="ARBA" id="ARBA00002399"/>
    </source>
</evidence>
<evidence type="ECO:0000256" key="5">
    <source>
        <dbReference type="ARBA" id="ARBA00022490"/>
    </source>
</evidence>
<dbReference type="SFLD" id="SFLDS00029">
    <property type="entry name" value="Radical_SAM"/>
    <property type="match status" value="1"/>
</dbReference>
<comment type="cofactor">
    <cofactor evidence="1">
        <name>[4Fe-4S] cluster</name>
        <dbReference type="ChEBI" id="CHEBI:49883"/>
    </cofactor>
</comment>
<dbReference type="PANTHER" id="PTHR43837">
    <property type="entry name" value="RIBOSOMAL PROTEIN S12 METHYLTHIOTRANSFERASE RIMO"/>
    <property type="match status" value="1"/>
</dbReference>
<evidence type="ECO:0000256" key="15">
    <source>
        <dbReference type="ARBA" id="ARBA00069898"/>
    </source>
</evidence>
<comment type="similarity">
    <text evidence="14">Belongs to the methylthiotransferase family. MtaB subfamily.</text>
</comment>
<dbReference type="NCBIfam" id="TIGR01579">
    <property type="entry name" value="MiaB-like-C"/>
    <property type="match status" value="1"/>
</dbReference>
<dbReference type="SFLD" id="SFLDG01082">
    <property type="entry name" value="B12-binding_domain_containing"/>
    <property type="match status" value="1"/>
</dbReference>
<dbReference type="PROSITE" id="PS51918">
    <property type="entry name" value="RADICAL_SAM"/>
    <property type="match status" value="1"/>
</dbReference>
<dbReference type="PROSITE" id="PS51449">
    <property type="entry name" value="MTTASE_N"/>
    <property type="match status" value="1"/>
</dbReference>
<evidence type="ECO:0000256" key="8">
    <source>
        <dbReference type="ARBA" id="ARBA00022694"/>
    </source>
</evidence>
<dbReference type="FunFam" id="3.40.50.12160:FF:000004">
    <property type="entry name" value="Threonylcarbamoyladenosine tRNA methylthiotransferase MtaB"/>
    <property type="match status" value="1"/>
</dbReference>
<keyword evidence="9" id="KW-0479">Metal-binding</keyword>
<dbReference type="PANTHER" id="PTHR43837:SF1">
    <property type="entry name" value="RIBOSOMAL PROTEIN US12 METHYLTHIOTRANSFERASE RIMO"/>
    <property type="match status" value="1"/>
</dbReference>
<dbReference type="InterPro" id="IPR013848">
    <property type="entry name" value="Methylthiotransferase_N"/>
</dbReference>
<evidence type="ECO:0000256" key="6">
    <source>
        <dbReference type="ARBA" id="ARBA00022679"/>
    </source>
</evidence>
<keyword evidence="7" id="KW-0949">S-adenosyl-L-methionine</keyword>
<evidence type="ECO:0000259" key="18">
    <source>
        <dbReference type="PROSITE" id="PS51918"/>
    </source>
</evidence>
<evidence type="ECO:0000256" key="9">
    <source>
        <dbReference type="ARBA" id="ARBA00022723"/>
    </source>
</evidence>
<dbReference type="Proteomes" id="UP001357733">
    <property type="component" value="Unassembled WGS sequence"/>
</dbReference>
<reference evidence="19 20" key="1">
    <citation type="submission" date="2024-01" db="EMBL/GenBank/DDBJ databases">
        <title>Complete genome sequence of Citroniella saccharovorans strain M6.X9, isolated from human fecal sample.</title>
        <authorList>
            <person name="Cheng G."/>
            <person name="Westerholm M."/>
            <person name="Schnurer A."/>
        </authorList>
    </citation>
    <scope>NUCLEOTIDE SEQUENCE [LARGE SCALE GENOMIC DNA]</scope>
    <source>
        <strain evidence="19 20">DSM 29873</strain>
    </source>
</reference>
<feature type="domain" description="MTTase N-terminal" evidence="17">
    <location>
        <begin position="1"/>
        <end position="112"/>
    </location>
</feature>
<evidence type="ECO:0000256" key="14">
    <source>
        <dbReference type="ARBA" id="ARBA00061574"/>
    </source>
</evidence>
<dbReference type="Gene3D" id="3.80.30.20">
    <property type="entry name" value="tm_1862 like domain"/>
    <property type="match status" value="1"/>
</dbReference>
<dbReference type="PROSITE" id="PS01278">
    <property type="entry name" value="MTTASE_RADICAL"/>
    <property type="match status" value="1"/>
</dbReference>
<comment type="function">
    <text evidence="2">Catalyzes the methylthiolation of N6-threonylcarbamoyladenosine (t(6)A), leading to the formation of 2-methylthio-N6-threonylcarbamoyladenosine (ms(2)t(6)A) at position 37 in tRNAs that read codons beginning with adenine.</text>
</comment>
<comment type="catalytic activity">
    <reaction evidence="13">
        <text>N(6)-L-threonylcarbamoyladenosine(37) in tRNA + (sulfur carrier)-SH + AH2 + 2 S-adenosyl-L-methionine = 2-methylsulfanyl-N(6)-L-threonylcarbamoyladenosine(37) in tRNA + (sulfur carrier)-H + 5'-deoxyadenosine + L-methionine + A + S-adenosyl-L-homocysteine + 2 H(+)</text>
        <dbReference type="Rhea" id="RHEA:37075"/>
        <dbReference type="Rhea" id="RHEA-COMP:10163"/>
        <dbReference type="Rhea" id="RHEA-COMP:11092"/>
        <dbReference type="Rhea" id="RHEA-COMP:14737"/>
        <dbReference type="Rhea" id="RHEA-COMP:14739"/>
        <dbReference type="ChEBI" id="CHEBI:13193"/>
        <dbReference type="ChEBI" id="CHEBI:15378"/>
        <dbReference type="ChEBI" id="CHEBI:17319"/>
        <dbReference type="ChEBI" id="CHEBI:17499"/>
        <dbReference type="ChEBI" id="CHEBI:29917"/>
        <dbReference type="ChEBI" id="CHEBI:57844"/>
        <dbReference type="ChEBI" id="CHEBI:57856"/>
        <dbReference type="ChEBI" id="CHEBI:59789"/>
        <dbReference type="ChEBI" id="CHEBI:64428"/>
        <dbReference type="ChEBI" id="CHEBI:74418"/>
        <dbReference type="ChEBI" id="CHEBI:74420"/>
        <dbReference type="EC" id="2.8.4.5"/>
    </reaction>
</comment>
<dbReference type="FunFam" id="3.80.30.20:FF:000001">
    <property type="entry name" value="tRNA-2-methylthio-N(6)-dimethylallyladenosine synthase 2"/>
    <property type="match status" value="1"/>
</dbReference>
<feature type="domain" description="Radical SAM core" evidence="18">
    <location>
        <begin position="137"/>
        <end position="367"/>
    </location>
</feature>
<dbReference type="PROSITE" id="PS50926">
    <property type="entry name" value="TRAM"/>
    <property type="match status" value="1"/>
</dbReference>
<dbReference type="NCBIfam" id="TIGR00089">
    <property type="entry name" value="MiaB/RimO family radical SAM methylthiotransferase"/>
    <property type="match status" value="1"/>
</dbReference>
<keyword evidence="10" id="KW-0408">Iron</keyword>
<dbReference type="InterPro" id="IPR006638">
    <property type="entry name" value="Elp3/MiaA/NifB-like_rSAM"/>
</dbReference>
<keyword evidence="5" id="KW-0963">Cytoplasm</keyword>
<dbReference type="InterPro" id="IPR005840">
    <property type="entry name" value="Ribosomal_uS12_MeSTrfase_RimO"/>
</dbReference>
<evidence type="ECO:0000259" key="16">
    <source>
        <dbReference type="PROSITE" id="PS50926"/>
    </source>
</evidence>
<dbReference type="InterPro" id="IPR038135">
    <property type="entry name" value="Methylthiotransferase_N_sf"/>
</dbReference>
<keyword evidence="11" id="KW-0411">Iron-sulfur</keyword>
<dbReference type="CDD" id="cd01335">
    <property type="entry name" value="Radical_SAM"/>
    <property type="match status" value="1"/>
</dbReference>
<dbReference type="GO" id="GO:0051539">
    <property type="term" value="F:4 iron, 4 sulfur cluster binding"/>
    <property type="evidence" value="ECO:0007669"/>
    <property type="project" value="UniProtKB-KW"/>
</dbReference>
<gene>
    <name evidence="19" type="primary">mtaB</name>
    <name evidence="19" type="ORF">VLK81_07845</name>
</gene>
<evidence type="ECO:0000256" key="3">
    <source>
        <dbReference type="ARBA" id="ARBA00013273"/>
    </source>
</evidence>
<dbReference type="SFLD" id="SFLDF00295">
    <property type="entry name" value="threonylcarbamoyladenosine_tRN"/>
    <property type="match status" value="1"/>
</dbReference>
<dbReference type="InterPro" id="IPR007197">
    <property type="entry name" value="rSAM"/>
</dbReference>
<comment type="caution">
    <text evidence="19">The sequence shown here is derived from an EMBL/GenBank/DDBJ whole genome shotgun (WGS) entry which is preliminary data.</text>
</comment>
<dbReference type="InterPro" id="IPR023404">
    <property type="entry name" value="rSAM_horseshoe"/>
</dbReference>
<dbReference type="SUPFAM" id="SSF102114">
    <property type="entry name" value="Radical SAM enzymes"/>
    <property type="match status" value="1"/>
</dbReference>
<keyword evidence="6" id="KW-0808">Transferase</keyword>
<dbReference type="SMART" id="SM00729">
    <property type="entry name" value="Elp3"/>
    <property type="match status" value="1"/>
</dbReference>
<dbReference type="RefSeq" id="WP_324620072.1">
    <property type="nucleotide sequence ID" value="NZ_JAYKOT010000003.1"/>
</dbReference>
<keyword evidence="4" id="KW-0004">4Fe-4S</keyword>
<name>A0AAW9MVX6_9FIRM</name>
<evidence type="ECO:0000313" key="20">
    <source>
        <dbReference type="Proteomes" id="UP001357733"/>
    </source>
</evidence>
<dbReference type="Pfam" id="PF00919">
    <property type="entry name" value="UPF0004"/>
    <property type="match status" value="1"/>
</dbReference>
<evidence type="ECO:0000256" key="13">
    <source>
        <dbReference type="ARBA" id="ARBA00051661"/>
    </source>
</evidence>
<organism evidence="19 20">
    <name type="scientific">Citroniella saccharovorans</name>
    <dbReference type="NCBI Taxonomy" id="2053367"/>
    <lineage>
        <taxon>Bacteria</taxon>
        <taxon>Bacillati</taxon>
        <taxon>Bacillota</taxon>
        <taxon>Tissierellia</taxon>
        <taxon>Tissierellales</taxon>
        <taxon>Peptoniphilaceae</taxon>
        <taxon>Citroniella</taxon>
    </lineage>
</organism>
<dbReference type="InterPro" id="IPR034557">
    <property type="entry name" value="ThrcA_tRNA_MEthiotransferase"/>
</dbReference>
<dbReference type="InterPro" id="IPR058240">
    <property type="entry name" value="rSAM_sf"/>
</dbReference>
<dbReference type="GO" id="GO:0035599">
    <property type="term" value="F:aspartic acid methylthiotransferase activity"/>
    <property type="evidence" value="ECO:0007669"/>
    <property type="project" value="TreeGrafter"/>
</dbReference>
<dbReference type="Pfam" id="PF04055">
    <property type="entry name" value="Radical_SAM"/>
    <property type="match status" value="1"/>
</dbReference>
<feature type="domain" description="TRAM" evidence="16">
    <location>
        <begin position="370"/>
        <end position="430"/>
    </location>
</feature>
<dbReference type="InterPro" id="IPR002792">
    <property type="entry name" value="TRAM_dom"/>
</dbReference>
<evidence type="ECO:0000313" key="19">
    <source>
        <dbReference type="EMBL" id="MEB3429918.1"/>
    </source>
</evidence>
<evidence type="ECO:0000256" key="11">
    <source>
        <dbReference type="ARBA" id="ARBA00023014"/>
    </source>
</evidence>
<evidence type="ECO:0000256" key="4">
    <source>
        <dbReference type="ARBA" id="ARBA00022485"/>
    </source>
</evidence>
<dbReference type="InterPro" id="IPR006467">
    <property type="entry name" value="MiaB-like_bact"/>
</dbReference>
<evidence type="ECO:0000256" key="12">
    <source>
        <dbReference type="ARBA" id="ARBA00031213"/>
    </source>
</evidence>
<keyword evidence="8" id="KW-0819">tRNA processing</keyword>
<dbReference type="EC" id="2.8.4.5" evidence="3"/>
<dbReference type="GO" id="GO:0035598">
    <property type="term" value="F:tRNA (N(6)-L-threonylcarbamoyladenosine(37)-C(2))-methylthiotransferase activity"/>
    <property type="evidence" value="ECO:0007669"/>
    <property type="project" value="UniProtKB-EC"/>
</dbReference>
<evidence type="ECO:0000256" key="10">
    <source>
        <dbReference type="ARBA" id="ARBA00023004"/>
    </source>
</evidence>
<evidence type="ECO:0000256" key="7">
    <source>
        <dbReference type="ARBA" id="ARBA00022691"/>
    </source>
</evidence>
<dbReference type="AlphaFoldDB" id="A0AAW9MVX6"/>
<evidence type="ECO:0000259" key="17">
    <source>
        <dbReference type="PROSITE" id="PS51449"/>
    </source>
</evidence>
<dbReference type="GO" id="GO:0046872">
    <property type="term" value="F:metal ion binding"/>
    <property type="evidence" value="ECO:0007669"/>
    <property type="project" value="UniProtKB-KW"/>
</dbReference>
<dbReference type="GO" id="GO:0005829">
    <property type="term" value="C:cytosol"/>
    <property type="evidence" value="ECO:0007669"/>
    <property type="project" value="TreeGrafter"/>
</dbReference>
<sequence>MKVKIMTLGCKVNQYESEAMKELFIQKNYEITEDDYADFYIVNTCTVTQMSDRKSRSFIRKSKKTNPNSVVAVVGCYPQVSKDKVTEIEEADVILGTQDRKQIVEIMEESYKSKKRIISVKEYSKDSEFENLSLRDNEGRTRAYIKIQEGCNMFCTYCIIPYARGPVRSRDFDSIIKEAIDLRNNGYKEVVLTGIHASSYGIDKKEKYRLIDIIEEVGKIEGIERIRLSSLEPRIITEEFLNRLIKVDKFCESFHLSLQSGSSEILKKMNRKYDYDLYKEKIELIRKYYENPGITTDIIVGFPGESEENFLESKKAIEEIEFTKVHLFKYSRRRGTPAAEFENQIDPKIKNERLKVLEEVSKKAQNKIYSKQIGRLEEVLVEKFEDGKNYGYSKNYSHVKIISNENLEGKIVSVIIEDTINDTLITSKII</sequence>